<evidence type="ECO:0000259" key="14">
    <source>
        <dbReference type="PROSITE" id="PS50812"/>
    </source>
</evidence>
<dbReference type="SMART" id="SM00249">
    <property type="entry name" value="PHD"/>
    <property type="match status" value="4"/>
</dbReference>
<evidence type="ECO:0000256" key="2">
    <source>
        <dbReference type="ARBA" id="ARBA00004286"/>
    </source>
</evidence>
<dbReference type="EMBL" id="VSRR010000036">
    <property type="protein sequence ID" value="MPC08601.1"/>
    <property type="molecule type" value="Genomic_DNA"/>
</dbReference>
<dbReference type="CDD" id="cd20144">
    <property type="entry name" value="PWWP_NSD_rpt1"/>
    <property type="match status" value="1"/>
</dbReference>
<keyword evidence="11" id="KW-0539">Nucleus</keyword>
<dbReference type="Gene3D" id="3.30.40.10">
    <property type="entry name" value="Zinc/RING finger domain, C3HC4 (zinc finger)"/>
    <property type="match status" value="4"/>
</dbReference>
<feature type="region of interest" description="Disordered" evidence="12">
    <location>
        <begin position="403"/>
        <end position="436"/>
    </location>
</feature>
<evidence type="ECO:0000256" key="1">
    <source>
        <dbReference type="ARBA" id="ARBA00004123"/>
    </source>
</evidence>
<dbReference type="SMART" id="SM00317">
    <property type="entry name" value="SET"/>
    <property type="match status" value="1"/>
</dbReference>
<evidence type="ECO:0000256" key="6">
    <source>
        <dbReference type="ARBA" id="ARBA00022679"/>
    </source>
</evidence>
<dbReference type="Gene3D" id="2.30.30.140">
    <property type="match status" value="2"/>
</dbReference>
<comment type="subcellular location">
    <subcellularLocation>
        <location evidence="2">Chromosome</location>
    </subcellularLocation>
    <subcellularLocation>
        <location evidence="1">Nucleus</location>
    </subcellularLocation>
</comment>
<keyword evidence="5 17" id="KW-0489">Methyltransferase</keyword>
<feature type="compositionally biased region" description="Basic and acidic residues" evidence="12">
    <location>
        <begin position="85"/>
        <end position="94"/>
    </location>
</feature>
<comment type="caution">
    <text evidence="17">The sequence shown here is derived from an EMBL/GenBank/DDBJ whole genome shotgun (WGS) entry which is preliminary data.</text>
</comment>
<proteinExistence type="predicted"/>
<feature type="compositionally biased region" description="Polar residues" evidence="12">
    <location>
        <begin position="535"/>
        <end position="555"/>
    </location>
</feature>
<dbReference type="FunFam" id="3.30.40.10:FF:000025">
    <property type="entry name" value="Histone-lysine N-methyltransferase"/>
    <property type="match status" value="1"/>
</dbReference>
<feature type="compositionally biased region" description="Basic and acidic residues" evidence="12">
    <location>
        <begin position="1836"/>
        <end position="1848"/>
    </location>
</feature>
<dbReference type="GO" id="GO:0140938">
    <property type="term" value="F:histone H3 methyltransferase activity"/>
    <property type="evidence" value="ECO:0007669"/>
    <property type="project" value="UniProtKB-ARBA"/>
</dbReference>
<evidence type="ECO:0000256" key="4">
    <source>
        <dbReference type="ARBA" id="ARBA00022553"/>
    </source>
</evidence>
<feature type="region of interest" description="Disordered" evidence="12">
    <location>
        <begin position="586"/>
        <end position="608"/>
    </location>
</feature>
<dbReference type="InterPro" id="IPR059153">
    <property type="entry name" value="NSD_PHD-1st"/>
</dbReference>
<dbReference type="GO" id="GO:0005634">
    <property type="term" value="C:nucleus"/>
    <property type="evidence" value="ECO:0007669"/>
    <property type="project" value="UniProtKB-SubCell"/>
</dbReference>
<organism evidence="17 18">
    <name type="scientific">Portunus trituberculatus</name>
    <name type="common">Swimming crab</name>
    <name type="synonym">Neptunus trituberculatus</name>
    <dbReference type="NCBI Taxonomy" id="210409"/>
    <lineage>
        <taxon>Eukaryota</taxon>
        <taxon>Metazoa</taxon>
        <taxon>Ecdysozoa</taxon>
        <taxon>Arthropoda</taxon>
        <taxon>Crustacea</taxon>
        <taxon>Multicrustacea</taxon>
        <taxon>Malacostraca</taxon>
        <taxon>Eumalacostraca</taxon>
        <taxon>Eucarida</taxon>
        <taxon>Decapoda</taxon>
        <taxon>Pleocyemata</taxon>
        <taxon>Brachyura</taxon>
        <taxon>Eubrachyura</taxon>
        <taxon>Portunoidea</taxon>
        <taxon>Portunidae</taxon>
        <taxon>Portuninae</taxon>
        <taxon>Portunus</taxon>
    </lineage>
</organism>
<feature type="compositionally biased region" description="Polar residues" evidence="12">
    <location>
        <begin position="970"/>
        <end position="983"/>
    </location>
</feature>
<feature type="region of interest" description="Disordered" evidence="12">
    <location>
        <begin position="1056"/>
        <end position="1101"/>
    </location>
</feature>
<feature type="domain" description="PWWP" evidence="14">
    <location>
        <begin position="1365"/>
        <end position="1427"/>
    </location>
</feature>
<dbReference type="CDD" id="cd15567">
    <property type="entry name" value="PHD4_NSD"/>
    <property type="match status" value="1"/>
</dbReference>
<keyword evidence="18" id="KW-1185">Reference proteome</keyword>
<keyword evidence="3" id="KW-0158">Chromosome</keyword>
<feature type="compositionally biased region" description="Basic residues" evidence="12">
    <location>
        <begin position="1891"/>
        <end position="1909"/>
    </location>
</feature>
<feature type="compositionally biased region" description="Basic and acidic residues" evidence="12">
    <location>
        <begin position="134"/>
        <end position="160"/>
    </location>
</feature>
<dbReference type="Gene3D" id="2.170.270.10">
    <property type="entry name" value="SET domain"/>
    <property type="match status" value="1"/>
</dbReference>
<dbReference type="SUPFAM" id="SSF63748">
    <property type="entry name" value="Tudor/PWWP/MBT"/>
    <property type="match status" value="2"/>
</dbReference>
<dbReference type="SUPFAM" id="SSF82199">
    <property type="entry name" value="SET domain"/>
    <property type="match status" value="1"/>
</dbReference>
<dbReference type="SMART" id="SM00508">
    <property type="entry name" value="PostSET"/>
    <property type="match status" value="1"/>
</dbReference>
<dbReference type="InterPro" id="IPR001214">
    <property type="entry name" value="SET_dom"/>
</dbReference>
<dbReference type="PROSITE" id="PS50280">
    <property type="entry name" value="SET"/>
    <property type="match status" value="1"/>
</dbReference>
<dbReference type="CDD" id="cd19173">
    <property type="entry name" value="SET_NSD"/>
    <property type="match status" value="1"/>
</dbReference>
<feature type="region of interest" description="Disordered" evidence="12">
    <location>
        <begin position="1828"/>
        <end position="1948"/>
    </location>
</feature>
<keyword evidence="7" id="KW-0949">S-adenosyl-L-methionine</keyword>
<dbReference type="InterPro" id="IPR000313">
    <property type="entry name" value="PWWP_dom"/>
</dbReference>
<keyword evidence="10" id="KW-0862">Zinc</keyword>
<dbReference type="Pfam" id="PF22908">
    <property type="entry name" value="PHD_NSD"/>
    <property type="match status" value="1"/>
</dbReference>
<dbReference type="Pfam" id="PF00855">
    <property type="entry name" value="PWWP"/>
    <property type="match status" value="2"/>
</dbReference>
<dbReference type="Pfam" id="PF17982">
    <property type="entry name" value="C5HCH"/>
    <property type="match status" value="1"/>
</dbReference>
<feature type="region of interest" description="Disordered" evidence="12">
    <location>
        <begin position="1"/>
        <end position="60"/>
    </location>
</feature>
<name>A0A5B7CIN2_PORTR</name>
<gene>
    <name evidence="17" type="primary">Nsd1</name>
    <name evidence="17" type="ORF">E2C01_001191</name>
</gene>
<feature type="region of interest" description="Disordered" evidence="12">
    <location>
        <begin position="81"/>
        <end position="358"/>
    </location>
</feature>
<evidence type="ECO:0000313" key="17">
    <source>
        <dbReference type="EMBL" id="MPC08601.1"/>
    </source>
</evidence>
<keyword evidence="4" id="KW-0597">Phosphoprotein</keyword>
<dbReference type="PROSITE" id="PS51215">
    <property type="entry name" value="AWS"/>
    <property type="match status" value="1"/>
</dbReference>
<dbReference type="Proteomes" id="UP000324222">
    <property type="component" value="Unassembled WGS sequence"/>
</dbReference>
<dbReference type="FunFam" id="2.30.30.140:FF:000099">
    <property type="entry name" value="Histone-lysine N-methyltransferase"/>
    <property type="match status" value="1"/>
</dbReference>
<dbReference type="SMART" id="SM00570">
    <property type="entry name" value="AWS"/>
    <property type="match status" value="1"/>
</dbReference>
<dbReference type="Pfam" id="PF17907">
    <property type="entry name" value="AWS"/>
    <property type="match status" value="1"/>
</dbReference>
<feature type="compositionally biased region" description="Basic and acidic residues" evidence="12">
    <location>
        <begin position="422"/>
        <end position="431"/>
    </location>
</feature>
<dbReference type="GO" id="GO:0005694">
    <property type="term" value="C:chromosome"/>
    <property type="evidence" value="ECO:0007669"/>
    <property type="project" value="UniProtKB-SubCell"/>
</dbReference>
<dbReference type="CDD" id="cd15565">
    <property type="entry name" value="PHD2_NSD"/>
    <property type="match status" value="1"/>
</dbReference>
<dbReference type="InterPro" id="IPR006560">
    <property type="entry name" value="AWS_dom"/>
</dbReference>
<evidence type="ECO:0000256" key="10">
    <source>
        <dbReference type="ARBA" id="ARBA00022833"/>
    </source>
</evidence>
<dbReference type="PROSITE" id="PS50868">
    <property type="entry name" value="POST_SET"/>
    <property type="match status" value="1"/>
</dbReference>
<dbReference type="InterPro" id="IPR019786">
    <property type="entry name" value="Zinc_finger_PHD-type_CS"/>
</dbReference>
<feature type="compositionally biased region" description="Basic residues" evidence="12">
    <location>
        <begin position="556"/>
        <end position="568"/>
    </location>
</feature>
<keyword evidence="9" id="KW-0863">Zinc-finger</keyword>
<dbReference type="CDD" id="cd05838">
    <property type="entry name" value="PWWP_NSD_rpt2"/>
    <property type="match status" value="1"/>
</dbReference>
<dbReference type="Pfam" id="PF23011">
    <property type="entry name" value="PHD-1st_NSD"/>
    <property type="match status" value="2"/>
</dbReference>
<dbReference type="InterPro" id="IPR011011">
    <property type="entry name" value="Znf_FYVE_PHD"/>
</dbReference>
<feature type="region of interest" description="Disordered" evidence="12">
    <location>
        <begin position="535"/>
        <end position="568"/>
    </location>
</feature>
<dbReference type="InterPro" id="IPR013083">
    <property type="entry name" value="Znf_RING/FYVE/PHD"/>
</dbReference>
<feature type="domain" description="PWWP" evidence="14">
    <location>
        <begin position="773"/>
        <end position="851"/>
    </location>
</feature>
<sequence>MRRSGCAGGSIMHLPNLSPTALAGKTSSGDSMDDDSSNSVMGYGNPYLASGMSREIGNNLTQDPDAAYRYVGKLNAQRQDSNGWKMDKLCDSRSNDSPGLGDWLAEEEGEREPEVERNVEYFSAEENADEVEEEKLNTEDKLNTDDEDKFSTEEDAKYSEEFDSSTEGTGRESADEEGAGGGQDAYLPEADFLSPAWLDPKIPSKKELQPRRKLLWDSGEEGSLGQEEHWSGTSNGEAEPSHTESEEDCGTKPEGAAADASSGSPRACPVLCFDEYGNLTTSYQDPGQPPVPELAPNLIPLRATGEDKCSSPPVDSSPSTPPVQEPKVLRPRTRISQENSESAAPPPPTPTSTVVSEQELQQAFKEEFNTAATSRYGRARKRKTVDGFFFGTINFNELRKITSGSPKKASKGTASKNTSPDQKYKTREETRPSPTAAVEAKDLKDLNENGIRNLDVHPINGEAEMIVPPLETVQMDQAKDSTFIVQNRDLHTREERTSRRRCRSLETVPTTTSVAGTEGANPDLAQEMAATLEATTAKGTDGRASSASVQQTTTLSRRKWQGSRPGRRQVRTGYLQGRLSARAALKDSQVVPRPRSHRSSRSATALALASQVAPPAALQDSSQEPISEEVHIKEEVGIREEVYIKEEMDIKEEPLTEDMIKKEPTEESQQDMFLAPYQSLTDGQEGPATLTRSRRTSYAKAAEEKASSITKSGRVIKKPQLIDISVEDKRQRQTREQQRQNEALINSSLEEELTMSSVNMQVLEKEHPCEYMVGDLVWVHIRGSPLWPSMISYDPVLGQYSRVATKSSPLLTVNHVLNRYRGIRMYHVQFFSDNSLTHWMAPNSVIPYEGYDKLKEYLQDLKAKMKETTKYKRVQYEGFLRTLLHMNKVPGQKKRERWMKAIDEANVAMEMDRYERIQKYTFKAEDVAADEADTNRGARLSSRYHRGGPGQTTNGQPEKKRRGRPKKSSLPETANRVSKTGGDSTDGEFSGFDDLTAEAIKQNRIALASRLHRPKEDFMTYARQHLDAFMQDNPGISEEAALTKLRWRWRKLTSGQGGRYKGAGGKRKHHRGGELSNGWDDEEGSSGSNSGGGSAKRQRLEEDGGRGVYKVVRNEKVCCRCEGVSSRAGADMVRCKGLCCGVFHLGCLGLTSMPRRDFKCEECLTERHPCFICKSSVGPVQRCTVPFCGKFYHDTCIHRWPQVSRQRQQEKFVCPRHICHMCAANADDIGDSLARTPPFTRCLRCPTTYHTGESHGCPPHGTLLDKMSVDGCVLLDVSSSPGEGCLAAGTEEVSQTSHICTKHLQLPKNISHHVNVNWCFCCSKGGSLLLCDQCPAAFHAECMKITTPEGGYVCEDCENGKFPVYGDVVWVKLGLYRWWPGQVLHPRFIPDNIENLPHQQGMFCVHFFGSNDYYWVTRGRAFLYQEGDKGSRAQSSRTLEIQFRRAVDEALEAYKEQKAKRNLQELRWSEKGNLKPPPYVRLDANRPVGNVRLSKVDLAAVNRCDCEPNSENPCGSDEKCLNRMLMFECMREVCGAGDRCGNQRFQKKKYPNVCCFKTEDRGWGLKTLDDIKKGEFVIEYVGELIDDEEFRRRIEEMHDIKEENYYFLTIDKDIMIDAGPKGNLARFMNHSCQPNCETQKWTVGGDTRVGLFAIEDITAGSELTFNYNLQCVGTEKKRCCCGAPNCSGFIGVKVQKAEMAGPKREKNGKQRRKRRRRETKVSEDECFRCGGPGDLILCDGANCPKGYHLECLGLDKLPRGKWICPWHHCDECGQLSTRLNRCQFCPNSFCRQHITSNLQLIPGFGNVCQDHDTEELETLRGQMETTALTENMEGQDQQKSDVDSDCRQDSMLPHPSCPEARAEDQGTSGVVEKGQEGSEDHLTGSREGPHKPKRKASRSRWFRVKRRSVNRSQLPNLSRRNRVNGALVQGKERGAKEGEEKARHINEA</sequence>
<evidence type="ECO:0000256" key="9">
    <source>
        <dbReference type="ARBA" id="ARBA00022771"/>
    </source>
</evidence>
<dbReference type="InterPro" id="IPR046341">
    <property type="entry name" value="SET_dom_sf"/>
</dbReference>
<dbReference type="InterPro" id="IPR001965">
    <property type="entry name" value="Znf_PHD"/>
</dbReference>
<dbReference type="InterPro" id="IPR041306">
    <property type="entry name" value="C5HCH"/>
</dbReference>
<feature type="compositionally biased region" description="Basic and acidic residues" evidence="12">
    <location>
        <begin position="1873"/>
        <end position="1890"/>
    </location>
</feature>
<feature type="domain" description="Post-SET" evidence="15">
    <location>
        <begin position="1675"/>
        <end position="1691"/>
    </location>
</feature>
<dbReference type="GO" id="GO:0016279">
    <property type="term" value="F:protein-lysine N-methyltransferase activity"/>
    <property type="evidence" value="ECO:0007669"/>
    <property type="project" value="UniProtKB-ARBA"/>
</dbReference>
<protein>
    <submittedName>
        <fullName evidence="17">Histone-lysine N-methyltransferase, H3 lysine-36 and H4 lysine-20 specific</fullName>
    </submittedName>
</protein>
<dbReference type="Pfam" id="PF00856">
    <property type="entry name" value="SET"/>
    <property type="match status" value="1"/>
</dbReference>
<dbReference type="InterPro" id="IPR055198">
    <property type="entry name" value="NSD_PHD"/>
</dbReference>
<feature type="compositionally biased region" description="Polar residues" evidence="12">
    <location>
        <begin position="412"/>
        <end position="421"/>
    </location>
</feature>
<evidence type="ECO:0000256" key="5">
    <source>
        <dbReference type="ARBA" id="ARBA00022603"/>
    </source>
</evidence>
<keyword evidence="8" id="KW-0479">Metal-binding</keyword>
<evidence type="ECO:0000256" key="12">
    <source>
        <dbReference type="SAM" id="MobiDB-lite"/>
    </source>
</evidence>
<evidence type="ECO:0000259" key="15">
    <source>
        <dbReference type="PROSITE" id="PS50868"/>
    </source>
</evidence>
<evidence type="ECO:0000259" key="13">
    <source>
        <dbReference type="PROSITE" id="PS50280"/>
    </source>
</evidence>
<feature type="compositionally biased region" description="Basic and acidic residues" evidence="12">
    <location>
        <begin position="1930"/>
        <end position="1948"/>
    </location>
</feature>
<feature type="domain" description="AWS" evidence="16">
    <location>
        <begin position="1499"/>
        <end position="1549"/>
    </location>
</feature>
<dbReference type="PROSITE" id="PS50812">
    <property type="entry name" value="PWWP"/>
    <property type="match status" value="2"/>
</dbReference>
<dbReference type="FunFam" id="2.170.270.10:FF:000002">
    <property type="entry name" value="Histone-lysine N-methyltransferase"/>
    <property type="match status" value="1"/>
</dbReference>
<reference evidence="17 18" key="1">
    <citation type="submission" date="2019-05" db="EMBL/GenBank/DDBJ databases">
        <title>Another draft genome of Portunus trituberculatus and its Hox gene families provides insights of decapod evolution.</title>
        <authorList>
            <person name="Jeong J.-H."/>
            <person name="Song I."/>
            <person name="Kim S."/>
            <person name="Choi T."/>
            <person name="Kim D."/>
            <person name="Ryu S."/>
            <person name="Kim W."/>
        </authorList>
    </citation>
    <scope>NUCLEOTIDE SEQUENCE [LARGE SCALE GENOMIC DNA]</scope>
    <source>
        <tissue evidence="17">Muscle</tissue>
    </source>
</reference>
<evidence type="ECO:0000256" key="8">
    <source>
        <dbReference type="ARBA" id="ARBA00022723"/>
    </source>
</evidence>
<keyword evidence="6 17" id="KW-0808">Transferase</keyword>
<dbReference type="SUPFAM" id="SSF57903">
    <property type="entry name" value="FYVE/PHD zinc finger"/>
    <property type="match status" value="3"/>
</dbReference>
<feature type="region of interest" description="Disordered" evidence="12">
    <location>
        <begin position="933"/>
        <end position="990"/>
    </location>
</feature>
<evidence type="ECO:0000256" key="11">
    <source>
        <dbReference type="ARBA" id="ARBA00023242"/>
    </source>
</evidence>
<dbReference type="InterPro" id="IPR003616">
    <property type="entry name" value="Post-SET_dom"/>
</dbReference>
<feature type="domain" description="SET" evidence="13">
    <location>
        <begin position="1551"/>
        <end position="1668"/>
    </location>
</feature>
<dbReference type="OrthoDB" id="422362at2759"/>
<evidence type="ECO:0000256" key="7">
    <source>
        <dbReference type="ARBA" id="ARBA00022691"/>
    </source>
</evidence>
<dbReference type="PROSITE" id="PS01359">
    <property type="entry name" value="ZF_PHD_1"/>
    <property type="match status" value="1"/>
</dbReference>
<evidence type="ECO:0000259" key="16">
    <source>
        <dbReference type="PROSITE" id="PS51215"/>
    </source>
</evidence>
<dbReference type="SMART" id="SM00293">
    <property type="entry name" value="PWWP"/>
    <property type="match status" value="2"/>
</dbReference>
<accession>A0A5B7CIN2</accession>
<dbReference type="CDD" id="cd15564">
    <property type="entry name" value="PHD1_NSD"/>
    <property type="match status" value="1"/>
</dbReference>
<dbReference type="PANTHER" id="PTHR22884">
    <property type="entry name" value="SET DOMAIN PROTEINS"/>
    <property type="match status" value="1"/>
</dbReference>
<dbReference type="GO" id="GO:0032259">
    <property type="term" value="P:methylation"/>
    <property type="evidence" value="ECO:0007669"/>
    <property type="project" value="UniProtKB-KW"/>
</dbReference>
<evidence type="ECO:0000313" key="18">
    <source>
        <dbReference type="Proteomes" id="UP000324222"/>
    </source>
</evidence>
<dbReference type="InterPro" id="IPR050777">
    <property type="entry name" value="SET2_Histone-Lys_MeTrsfase"/>
</dbReference>
<dbReference type="CDD" id="cd15568">
    <property type="entry name" value="PHD5_NSD"/>
    <property type="match status" value="1"/>
</dbReference>
<dbReference type="GO" id="GO:0008270">
    <property type="term" value="F:zinc ion binding"/>
    <property type="evidence" value="ECO:0007669"/>
    <property type="project" value="UniProtKB-KW"/>
</dbReference>
<evidence type="ECO:0000256" key="3">
    <source>
        <dbReference type="ARBA" id="ARBA00022454"/>
    </source>
</evidence>